<name>A0ACC0WYF1_9STRA</name>
<evidence type="ECO:0000313" key="1">
    <source>
        <dbReference type="EMBL" id="KAI9923276.1"/>
    </source>
</evidence>
<keyword evidence="2" id="KW-1185">Reference proteome</keyword>
<evidence type="ECO:0000313" key="2">
    <source>
        <dbReference type="Proteomes" id="UP001163321"/>
    </source>
</evidence>
<dbReference type="Proteomes" id="UP001163321">
    <property type="component" value="Chromosome 1"/>
</dbReference>
<protein>
    <submittedName>
        <fullName evidence="1">Uncharacterized protein</fullName>
    </submittedName>
</protein>
<dbReference type="EMBL" id="CM047580">
    <property type="protein sequence ID" value="KAI9923276.1"/>
    <property type="molecule type" value="Genomic_DNA"/>
</dbReference>
<proteinExistence type="predicted"/>
<reference evidence="1 2" key="1">
    <citation type="journal article" date="2022" name="bioRxiv">
        <title>The genome of the oomycete Peronosclerospora sorghi, a cosmopolitan pathogen of maize and sorghum, is inflated with dispersed pseudogenes.</title>
        <authorList>
            <person name="Fletcher K."/>
            <person name="Martin F."/>
            <person name="Isakeit T."/>
            <person name="Cavanaugh K."/>
            <person name="Magill C."/>
            <person name="Michelmore R."/>
        </authorList>
    </citation>
    <scope>NUCLEOTIDE SEQUENCE [LARGE SCALE GENOMIC DNA]</scope>
    <source>
        <strain evidence="1">P6</strain>
    </source>
</reference>
<organism evidence="1 2">
    <name type="scientific">Peronosclerospora sorghi</name>
    <dbReference type="NCBI Taxonomy" id="230839"/>
    <lineage>
        <taxon>Eukaryota</taxon>
        <taxon>Sar</taxon>
        <taxon>Stramenopiles</taxon>
        <taxon>Oomycota</taxon>
        <taxon>Peronosporomycetes</taxon>
        <taxon>Peronosporales</taxon>
        <taxon>Peronosporaceae</taxon>
        <taxon>Peronosclerospora</taxon>
    </lineage>
</organism>
<sequence>MKRTGIRPVRSRMRRRHGACMTCTRGFRVAPGRRRASTVGVKRSRSTIATRWCQRSRRASRLARAGVALGHLVLVQCNHGRSARKVFVLERLWTLRCVWHDSRVKWLRVTPGGHAVLSPPPPGIDTCATGGAGRGPLDDRTRRGNDNNRVDATRSRAGEARVRTSVRCVDESGGTRLLLLLLLPPFLPTWSVFGRRNLFVVIEWFQQLKNCRGCGVKLP</sequence>
<comment type="caution">
    <text evidence="1">The sequence shown here is derived from an EMBL/GenBank/DDBJ whole genome shotgun (WGS) entry which is preliminary data.</text>
</comment>
<gene>
    <name evidence="1" type="ORF">PsorP6_000702</name>
</gene>
<accession>A0ACC0WYF1</accession>